<dbReference type="AlphaFoldDB" id="A0A498RCL7"/>
<evidence type="ECO:0000313" key="3">
    <source>
        <dbReference type="Proteomes" id="UP000277811"/>
    </source>
</evidence>
<feature type="compositionally biased region" description="Basic residues" evidence="1">
    <location>
        <begin position="1"/>
        <end position="10"/>
    </location>
</feature>
<dbReference type="RefSeq" id="WP_122629631.1">
    <property type="nucleotide sequence ID" value="NZ_UPPP01000094.1"/>
</dbReference>
<organism evidence="2 3">
    <name type="scientific">Lucifera butyrica</name>
    <dbReference type="NCBI Taxonomy" id="1351585"/>
    <lineage>
        <taxon>Bacteria</taxon>
        <taxon>Bacillati</taxon>
        <taxon>Bacillota</taxon>
        <taxon>Negativicutes</taxon>
        <taxon>Veillonellales</taxon>
        <taxon>Veillonellaceae</taxon>
        <taxon>Lucifera</taxon>
    </lineage>
</organism>
<protein>
    <submittedName>
        <fullName evidence="2">Uncharacterized protein</fullName>
    </submittedName>
</protein>
<feature type="region of interest" description="Disordered" evidence="1">
    <location>
        <begin position="1"/>
        <end position="31"/>
    </location>
</feature>
<evidence type="ECO:0000256" key="1">
    <source>
        <dbReference type="SAM" id="MobiDB-lite"/>
    </source>
</evidence>
<accession>A0A498RCL7</accession>
<sequence>MRIRHKRRNAGKVVSVPGDENKGTEVKQAKPVTASKPAKIIRQIINNPNFSVQVMTILLTLASDNIPMERRINNVTATVDKVRNITDVITNTMQSVKVATEAPKQIRQLLKPDE</sequence>
<keyword evidence="3" id="KW-1185">Reference proteome</keyword>
<dbReference type="Proteomes" id="UP000277811">
    <property type="component" value="Unassembled WGS sequence"/>
</dbReference>
<dbReference type="EMBL" id="UPPP01000094">
    <property type="protein sequence ID" value="VBB08775.1"/>
    <property type="molecule type" value="Genomic_DNA"/>
</dbReference>
<proteinExistence type="predicted"/>
<feature type="compositionally biased region" description="Basic and acidic residues" evidence="1">
    <location>
        <begin position="19"/>
        <end position="28"/>
    </location>
</feature>
<evidence type="ECO:0000313" key="2">
    <source>
        <dbReference type="EMBL" id="VBB08775.1"/>
    </source>
</evidence>
<gene>
    <name evidence="2" type="ORF">LUCI_4056</name>
</gene>
<dbReference type="OrthoDB" id="1682327at2"/>
<name>A0A498RCL7_9FIRM</name>
<reference evidence="2 3" key="1">
    <citation type="submission" date="2018-06" db="EMBL/GenBank/DDBJ databases">
        <authorList>
            <person name="Strepis N."/>
        </authorList>
    </citation>
    <scope>NUCLEOTIDE SEQUENCE [LARGE SCALE GENOMIC DNA]</scope>
    <source>
        <strain evidence="2">LUCI</strain>
    </source>
</reference>